<evidence type="ECO:0000313" key="2">
    <source>
        <dbReference type="Proteomes" id="UP001158067"/>
    </source>
</evidence>
<protein>
    <submittedName>
        <fullName evidence="1">Uncharacterized protein</fullName>
    </submittedName>
</protein>
<accession>A0ABY1QA81</accession>
<gene>
    <name evidence="1" type="ORF">SAMN06265222_10935</name>
</gene>
<organism evidence="1 2">
    <name type="scientific">Neorhodopirellula lusitana</name>
    <dbReference type="NCBI Taxonomy" id="445327"/>
    <lineage>
        <taxon>Bacteria</taxon>
        <taxon>Pseudomonadati</taxon>
        <taxon>Planctomycetota</taxon>
        <taxon>Planctomycetia</taxon>
        <taxon>Pirellulales</taxon>
        <taxon>Pirellulaceae</taxon>
        <taxon>Neorhodopirellula</taxon>
    </lineage>
</organism>
<proteinExistence type="predicted"/>
<reference evidence="1 2" key="1">
    <citation type="submission" date="2017-05" db="EMBL/GenBank/DDBJ databases">
        <authorList>
            <person name="Varghese N."/>
            <person name="Submissions S."/>
        </authorList>
    </citation>
    <scope>NUCLEOTIDE SEQUENCE [LARGE SCALE GENOMIC DNA]</scope>
    <source>
        <strain evidence="1 2">DSM 25457</strain>
    </source>
</reference>
<keyword evidence="2" id="KW-1185">Reference proteome</keyword>
<dbReference type="Proteomes" id="UP001158067">
    <property type="component" value="Unassembled WGS sequence"/>
</dbReference>
<sequence>MIAITTNSSTKVKADRQRRECTESIASRITERMLSVTGRTHQGTHSFQQETKKFLTLTSPKKVAQSDTTITQSRRPILGRSSDSRCFLCLAFSPRRSERCTHSRPDRQWPRRDIGPEYKLACHSFWQAIPYSEHRIQRPGRLGISPKFPVLATIKLDHRGTQYR</sequence>
<comment type="caution">
    <text evidence="1">The sequence shown here is derived from an EMBL/GenBank/DDBJ whole genome shotgun (WGS) entry which is preliminary data.</text>
</comment>
<dbReference type="EMBL" id="FXUG01000009">
    <property type="protein sequence ID" value="SMP65364.1"/>
    <property type="molecule type" value="Genomic_DNA"/>
</dbReference>
<name>A0ABY1QA81_9BACT</name>
<evidence type="ECO:0000313" key="1">
    <source>
        <dbReference type="EMBL" id="SMP65364.1"/>
    </source>
</evidence>